<evidence type="ECO:0000313" key="2">
    <source>
        <dbReference type="Proteomes" id="UP001287445"/>
    </source>
</evidence>
<reference evidence="1" key="1">
    <citation type="submission" date="2023-11" db="EMBL/GenBank/DDBJ databases">
        <title>Identification and selenium tolerance of Delftia acidovorans R3-25.</title>
        <authorList>
            <person name="Zhang S."/>
            <person name="Liu Y."/>
            <person name="Guo Y."/>
        </authorList>
    </citation>
    <scope>NUCLEOTIDE SEQUENCE</scope>
    <source>
        <strain evidence="1">R3-25</strain>
    </source>
</reference>
<dbReference type="Proteomes" id="UP001287445">
    <property type="component" value="Unassembled WGS sequence"/>
</dbReference>
<dbReference type="AlphaFoldDB" id="A0AAJ2V9U6"/>
<sequence length="86" mass="9441">MLAADVTDSDGEKKISVYLKRQSGKQMAKKLGVSKINEFASTEEASYFKETSMKTTLMVGSADEWHIGNSGKSIRFNSAVACQMIK</sequence>
<dbReference type="RefSeq" id="WP_319076766.1">
    <property type="nucleotide sequence ID" value="NZ_JAWWMZ010000016.1"/>
</dbReference>
<proteinExistence type="predicted"/>
<protein>
    <submittedName>
        <fullName evidence="1">Uncharacterized protein</fullName>
    </submittedName>
</protein>
<name>A0AAJ2V9U6_DELAC</name>
<dbReference type="EMBL" id="JAWWMZ010000016">
    <property type="protein sequence ID" value="MDX4957329.1"/>
    <property type="molecule type" value="Genomic_DNA"/>
</dbReference>
<organism evidence="1 2">
    <name type="scientific">Delftia acidovorans</name>
    <name type="common">Pseudomonas acidovorans</name>
    <name type="synonym">Comamonas acidovorans</name>
    <dbReference type="NCBI Taxonomy" id="80866"/>
    <lineage>
        <taxon>Bacteria</taxon>
        <taxon>Pseudomonadati</taxon>
        <taxon>Pseudomonadota</taxon>
        <taxon>Betaproteobacteria</taxon>
        <taxon>Burkholderiales</taxon>
        <taxon>Comamonadaceae</taxon>
        <taxon>Delftia</taxon>
    </lineage>
</organism>
<accession>A0AAJ2V9U6</accession>
<gene>
    <name evidence="1" type="ORF">SGN30_28255</name>
</gene>
<comment type="caution">
    <text evidence="1">The sequence shown here is derived from an EMBL/GenBank/DDBJ whole genome shotgun (WGS) entry which is preliminary data.</text>
</comment>
<evidence type="ECO:0000313" key="1">
    <source>
        <dbReference type="EMBL" id="MDX4957329.1"/>
    </source>
</evidence>